<name>A0A448YNV1_BRENA</name>
<reference evidence="7 8" key="1">
    <citation type="submission" date="2018-12" db="EMBL/GenBank/DDBJ databases">
        <authorList>
            <person name="Tiukova I."/>
            <person name="Dainat J."/>
        </authorList>
    </citation>
    <scope>NUCLEOTIDE SEQUENCE [LARGE SCALE GENOMIC DNA]</scope>
</reference>
<dbReference type="GO" id="GO:0003677">
    <property type="term" value="F:DNA binding"/>
    <property type="evidence" value="ECO:0007669"/>
    <property type="project" value="UniProtKB-UniRule"/>
</dbReference>
<sequence>MNATRPQLAQSQPLLPAPCAPSLITATSSSVPSDLLQYSFSRRSIESTLSSSPVAAARVRLPSIHALLADSAFPRSSSQQLQLPNPIALPLPQRSQSTPSVIDYSVVHPAHLHQQQPYAYTPLYRHADNSVSSTNSSSASSPFSMSPAYASSDVSATTTANTTTTEFPTYARAESYDGVSKPSPSSSRSSSPNLSRRRSNSVPRKRRASLPKRTTAILLNWLNDNLDHPYPNSSEKADMLRMTGLTNQQLSNWFINARRRKIQLLRDIKNGIKQ</sequence>
<keyword evidence="2 4" id="KW-0371">Homeobox</keyword>
<keyword evidence="3 4" id="KW-0539">Nucleus</keyword>
<dbReference type="EMBL" id="CAACVR010000023">
    <property type="protein sequence ID" value="VEU22561.1"/>
    <property type="molecule type" value="Genomic_DNA"/>
</dbReference>
<dbReference type="CDD" id="cd00086">
    <property type="entry name" value="homeodomain"/>
    <property type="match status" value="1"/>
</dbReference>
<dbReference type="STRING" id="13370.A0A448YNV1"/>
<evidence type="ECO:0000256" key="2">
    <source>
        <dbReference type="ARBA" id="ARBA00023155"/>
    </source>
</evidence>
<feature type="compositionally biased region" description="Low complexity" evidence="5">
    <location>
        <begin position="179"/>
        <end position="194"/>
    </location>
</feature>
<dbReference type="GO" id="GO:0005634">
    <property type="term" value="C:nucleus"/>
    <property type="evidence" value="ECO:0007669"/>
    <property type="project" value="UniProtKB-SubCell"/>
</dbReference>
<organism evidence="7 8">
    <name type="scientific">Brettanomyces naardenensis</name>
    <name type="common">Yeast</name>
    <dbReference type="NCBI Taxonomy" id="13370"/>
    <lineage>
        <taxon>Eukaryota</taxon>
        <taxon>Fungi</taxon>
        <taxon>Dikarya</taxon>
        <taxon>Ascomycota</taxon>
        <taxon>Saccharomycotina</taxon>
        <taxon>Pichiomycetes</taxon>
        <taxon>Pichiales</taxon>
        <taxon>Pichiaceae</taxon>
        <taxon>Brettanomyces</taxon>
    </lineage>
</organism>
<keyword evidence="1 4" id="KW-0238">DNA-binding</keyword>
<feature type="compositionally biased region" description="Basic residues" evidence="5">
    <location>
        <begin position="195"/>
        <end position="210"/>
    </location>
</feature>
<dbReference type="InterPro" id="IPR008422">
    <property type="entry name" value="KN_HD"/>
</dbReference>
<comment type="subcellular location">
    <subcellularLocation>
        <location evidence="4">Nucleus</location>
    </subcellularLocation>
</comment>
<dbReference type="PANTHER" id="PTHR11850">
    <property type="entry name" value="HOMEOBOX PROTEIN TRANSCRIPTION FACTORS"/>
    <property type="match status" value="1"/>
</dbReference>
<dbReference type="InterPro" id="IPR009057">
    <property type="entry name" value="Homeodomain-like_sf"/>
</dbReference>
<evidence type="ECO:0000256" key="5">
    <source>
        <dbReference type="SAM" id="MobiDB-lite"/>
    </source>
</evidence>
<gene>
    <name evidence="7" type="ORF">BRENAR_LOCUS3292</name>
</gene>
<dbReference type="InterPro" id="IPR050224">
    <property type="entry name" value="TALE_homeobox"/>
</dbReference>
<dbReference type="Pfam" id="PF05920">
    <property type="entry name" value="Homeobox_KN"/>
    <property type="match status" value="1"/>
</dbReference>
<feature type="DNA-binding region" description="Homeobox" evidence="4">
    <location>
        <begin position="203"/>
        <end position="265"/>
    </location>
</feature>
<evidence type="ECO:0000256" key="4">
    <source>
        <dbReference type="PROSITE-ProRule" id="PRU00108"/>
    </source>
</evidence>
<evidence type="ECO:0000259" key="6">
    <source>
        <dbReference type="PROSITE" id="PS50071"/>
    </source>
</evidence>
<evidence type="ECO:0000256" key="3">
    <source>
        <dbReference type="ARBA" id="ARBA00023242"/>
    </source>
</evidence>
<proteinExistence type="predicted"/>
<protein>
    <submittedName>
        <fullName evidence="7">DEKNAAC103523</fullName>
    </submittedName>
</protein>
<dbReference type="SUPFAM" id="SSF46689">
    <property type="entry name" value="Homeodomain-like"/>
    <property type="match status" value="1"/>
</dbReference>
<dbReference type="OrthoDB" id="10056939at2759"/>
<evidence type="ECO:0000313" key="7">
    <source>
        <dbReference type="EMBL" id="VEU22561.1"/>
    </source>
</evidence>
<accession>A0A448YNV1</accession>
<dbReference type="Gene3D" id="1.10.10.60">
    <property type="entry name" value="Homeodomain-like"/>
    <property type="match status" value="1"/>
</dbReference>
<feature type="domain" description="Homeobox" evidence="6">
    <location>
        <begin position="201"/>
        <end position="264"/>
    </location>
</feature>
<feature type="compositionally biased region" description="Low complexity" evidence="5">
    <location>
        <begin position="130"/>
        <end position="165"/>
    </location>
</feature>
<feature type="region of interest" description="Disordered" evidence="5">
    <location>
        <begin position="129"/>
        <end position="210"/>
    </location>
</feature>
<dbReference type="SMART" id="SM00389">
    <property type="entry name" value="HOX"/>
    <property type="match status" value="1"/>
</dbReference>
<keyword evidence="8" id="KW-1185">Reference proteome</keyword>
<dbReference type="InParanoid" id="A0A448YNV1"/>
<dbReference type="Proteomes" id="UP000290900">
    <property type="component" value="Unassembled WGS sequence"/>
</dbReference>
<dbReference type="InterPro" id="IPR001356">
    <property type="entry name" value="HD"/>
</dbReference>
<dbReference type="GO" id="GO:0006355">
    <property type="term" value="P:regulation of DNA-templated transcription"/>
    <property type="evidence" value="ECO:0007669"/>
    <property type="project" value="InterPro"/>
</dbReference>
<dbReference type="AlphaFoldDB" id="A0A448YNV1"/>
<evidence type="ECO:0000256" key="1">
    <source>
        <dbReference type="ARBA" id="ARBA00023125"/>
    </source>
</evidence>
<dbReference type="PROSITE" id="PS50071">
    <property type="entry name" value="HOMEOBOX_2"/>
    <property type="match status" value="1"/>
</dbReference>
<evidence type="ECO:0000313" key="8">
    <source>
        <dbReference type="Proteomes" id="UP000290900"/>
    </source>
</evidence>